<feature type="compositionally biased region" description="Low complexity" evidence="10">
    <location>
        <begin position="44"/>
        <end position="72"/>
    </location>
</feature>
<keyword evidence="12" id="KW-1185">Reference proteome</keyword>
<feature type="region of interest" description="Disordered" evidence="10">
    <location>
        <begin position="139"/>
        <end position="169"/>
    </location>
</feature>
<comment type="subcellular location">
    <subcellularLocation>
        <location evidence="1">Golgi apparatus membrane</location>
        <topology evidence="1">Single-pass type II membrane protein</topology>
    </subcellularLocation>
</comment>
<sequence length="734" mass="85723">MLLLNKKFKLLFGTVFILLLLFIILFNTKSSVGKLQDLIPDSISNKSDSNNNNNNNNNNINDIINDDTQSSDSVKDDHSIDDDHNNNDNNSDKLFDSNHHSDNKDNDDELSNQKQELELEVNNDNNNQLNDNHHLFSQNEEETYHSSDPESPEDSSYAKSESENDSVDEEIIKEIIEEYEDEINKDLNPADPNKDWSINVDPDLLKLTTDKFIKGDKISKKFFSQLLNLIYGNRLSFPLQERMIMENGKTIIDNILFYSEHTDRLSESDCNKFLNFPENFINDLKIKHKIIVDNIPDIDPTFYSGSGYVIVGGGKYSWFSFLVIETLRKLGSVLPVEVIIPTNEEYEVSFCEKILPKFNARCIKLHDVFDEKILNEIKVTGYQYKSLALLASSFENAFLLDSDNYPVVNPDPIFTSEVYNEFTMITWPDYWRRTTSPKFYEIRGSNLGNRIRHLNDFKTNVKYFKLANEDENESVLKNRVPLHDREGTIPDWTTESGEMLINKKIHFKALILALYYNLDGQFGYYPLLSQGGAGEGDKETFVAASNFYNLNYYQVNKMPDRAYGFYKYNFFYDTSIIQYNPIVDYENLKKTNIEIENAIAESDDRFNYDYSKLFVDKFRIDNAQPMFYHVHETKMDPFTLYEGLGTQDLDGKKMRNLGGDYPRVDFDLELFLWKMIEKHVCIENTDFVYFYNKDKDLVCGDFMKRQLEFLDESGYELLKRYISSEPYENLRRVN</sequence>
<organism evidence="11 12">
    <name type="scientific">Pichia californica</name>
    <dbReference type="NCBI Taxonomy" id="460514"/>
    <lineage>
        <taxon>Eukaryota</taxon>
        <taxon>Fungi</taxon>
        <taxon>Dikarya</taxon>
        <taxon>Ascomycota</taxon>
        <taxon>Saccharomycotina</taxon>
        <taxon>Pichiomycetes</taxon>
        <taxon>Pichiales</taxon>
        <taxon>Pichiaceae</taxon>
        <taxon>Pichia</taxon>
    </lineage>
</organism>
<evidence type="ECO:0000256" key="2">
    <source>
        <dbReference type="ARBA" id="ARBA00004922"/>
    </source>
</evidence>
<keyword evidence="6" id="KW-0735">Signal-anchor</keyword>
<comment type="caution">
    <text evidence="11">The sequence shown here is derived from an EMBL/GenBank/DDBJ whole genome shotgun (WGS) entry which is preliminary data.</text>
</comment>
<dbReference type="InterPro" id="IPR022751">
    <property type="entry name" value="Alpha_mannosyltransferase"/>
</dbReference>
<dbReference type="InterPro" id="IPR029044">
    <property type="entry name" value="Nucleotide-diphossugar_trans"/>
</dbReference>
<evidence type="ECO:0000256" key="6">
    <source>
        <dbReference type="ARBA" id="ARBA00022968"/>
    </source>
</evidence>
<dbReference type="PANTHER" id="PTHR31646:SF1">
    <property type="entry name" value="ALPHA-1,2-MANNOSYLTRANSFERASE MNN2"/>
    <property type="match status" value="1"/>
</dbReference>
<evidence type="ECO:0000256" key="9">
    <source>
        <dbReference type="ARBA" id="ARBA00023136"/>
    </source>
</evidence>
<feature type="region of interest" description="Disordered" evidence="10">
    <location>
        <begin position="44"/>
        <end position="111"/>
    </location>
</feature>
<reference evidence="11" key="1">
    <citation type="submission" date="2020-11" db="EMBL/GenBank/DDBJ databases">
        <title>Kefir isolates.</title>
        <authorList>
            <person name="Marcisauskas S."/>
            <person name="Kim Y."/>
            <person name="Blasche S."/>
        </authorList>
    </citation>
    <scope>NUCLEOTIDE SEQUENCE</scope>
    <source>
        <strain evidence="11">Olga-1</strain>
    </source>
</reference>
<dbReference type="PANTHER" id="PTHR31646">
    <property type="entry name" value="ALPHA-1,2-MANNOSYLTRANSFERASE MNN2"/>
    <property type="match status" value="1"/>
</dbReference>
<protein>
    <recommendedName>
        <fullName evidence="13">Alpha-1,2-mannosyltransferase</fullName>
    </recommendedName>
</protein>
<evidence type="ECO:0000256" key="7">
    <source>
        <dbReference type="ARBA" id="ARBA00022989"/>
    </source>
</evidence>
<keyword evidence="9" id="KW-0472">Membrane</keyword>
<dbReference type="Proteomes" id="UP000697127">
    <property type="component" value="Unassembled WGS sequence"/>
</dbReference>
<evidence type="ECO:0008006" key="13">
    <source>
        <dbReference type="Google" id="ProtNLM"/>
    </source>
</evidence>
<keyword evidence="5" id="KW-0812">Transmembrane</keyword>
<evidence type="ECO:0000313" key="12">
    <source>
        <dbReference type="Proteomes" id="UP000697127"/>
    </source>
</evidence>
<evidence type="ECO:0000256" key="10">
    <source>
        <dbReference type="SAM" id="MobiDB-lite"/>
    </source>
</evidence>
<proteinExistence type="inferred from homology"/>
<name>A0A9P6WHE5_9ASCO</name>
<comment type="pathway">
    <text evidence="2">Protein modification; protein glycosylation.</text>
</comment>
<dbReference type="GO" id="GO:0046354">
    <property type="term" value="P:mannan biosynthetic process"/>
    <property type="evidence" value="ECO:0007669"/>
    <property type="project" value="TreeGrafter"/>
</dbReference>
<keyword evidence="4" id="KW-0808">Transferase</keyword>
<feature type="compositionally biased region" description="Basic and acidic residues" evidence="10">
    <location>
        <begin position="73"/>
        <end position="104"/>
    </location>
</feature>
<evidence type="ECO:0000256" key="3">
    <source>
        <dbReference type="ARBA" id="ARBA00009105"/>
    </source>
</evidence>
<keyword evidence="8" id="KW-0333">Golgi apparatus</keyword>
<evidence type="ECO:0000256" key="4">
    <source>
        <dbReference type="ARBA" id="ARBA00022679"/>
    </source>
</evidence>
<dbReference type="SUPFAM" id="SSF53448">
    <property type="entry name" value="Nucleotide-diphospho-sugar transferases"/>
    <property type="match status" value="1"/>
</dbReference>
<evidence type="ECO:0000256" key="1">
    <source>
        <dbReference type="ARBA" id="ARBA00004323"/>
    </source>
</evidence>
<accession>A0A9P6WHE5</accession>
<evidence type="ECO:0000256" key="8">
    <source>
        <dbReference type="ARBA" id="ARBA00023034"/>
    </source>
</evidence>
<gene>
    <name evidence="11" type="ORF">C6P40_003361</name>
</gene>
<dbReference type="AlphaFoldDB" id="A0A9P6WHE5"/>
<keyword evidence="7" id="KW-1133">Transmembrane helix</keyword>
<comment type="similarity">
    <text evidence="3">Belongs to the MNN1/MNT family.</text>
</comment>
<dbReference type="GO" id="GO:0000139">
    <property type="term" value="C:Golgi membrane"/>
    <property type="evidence" value="ECO:0007669"/>
    <property type="project" value="UniProtKB-SubCell"/>
</dbReference>
<evidence type="ECO:0000256" key="5">
    <source>
        <dbReference type="ARBA" id="ARBA00022692"/>
    </source>
</evidence>
<dbReference type="GO" id="GO:0000026">
    <property type="term" value="F:alpha-1,2-mannosyltransferase activity"/>
    <property type="evidence" value="ECO:0007669"/>
    <property type="project" value="TreeGrafter"/>
</dbReference>
<dbReference type="EMBL" id="PUHW01000378">
    <property type="protein sequence ID" value="KAG0686789.1"/>
    <property type="molecule type" value="Genomic_DNA"/>
</dbReference>
<dbReference type="Pfam" id="PF11051">
    <property type="entry name" value="Mannosyl_trans3"/>
    <property type="match status" value="1"/>
</dbReference>
<evidence type="ECO:0000313" key="11">
    <source>
        <dbReference type="EMBL" id="KAG0686789.1"/>
    </source>
</evidence>